<evidence type="ECO:0000313" key="14">
    <source>
        <dbReference type="Proteomes" id="UP000316079"/>
    </source>
</evidence>
<proteinExistence type="inferred from homology"/>
<evidence type="ECO:0000256" key="8">
    <source>
        <dbReference type="ARBA" id="ARBA00023139"/>
    </source>
</evidence>
<comment type="subcellular location">
    <subcellularLocation>
        <location evidence="1">Cell membrane</location>
        <topology evidence="1">Lipid-anchor</topology>
    </subcellularLocation>
    <subcellularLocation>
        <location evidence="2">Cytoplasm</location>
        <location evidence="2">Cytoskeleton</location>
    </subcellularLocation>
</comment>
<comment type="similarity">
    <text evidence="3">Belongs to the CDC42SE/SPEC family.</text>
</comment>
<evidence type="ECO:0000259" key="12">
    <source>
        <dbReference type="PROSITE" id="PS50108"/>
    </source>
</evidence>
<dbReference type="PROSITE" id="PS50108">
    <property type="entry name" value="CRIB"/>
    <property type="match status" value="1"/>
</dbReference>
<accession>A0A553Q8X9</accession>
<evidence type="ECO:0000256" key="3">
    <source>
        <dbReference type="ARBA" id="ARBA00005720"/>
    </source>
</evidence>
<evidence type="ECO:0000256" key="1">
    <source>
        <dbReference type="ARBA" id="ARBA00004193"/>
    </source>
</evidence>
<evidence type="ECO:0000256" key="6">
    <source>
        <dbReference type="ARBA" id="ARBA00022960"/>
    </source>
</evidence>
<keyword evidence="7" id="KW-0472">Membrane</keyword>
<evidence type="ECO:0000256" key="4">
    <source>
        <dbReference type="ARBA" id="ARBA00022475"/>
    </source>
</evidence>
<gene>
    <name evidence="13" type="ORF">DNTS_012156</name>
</gene>
<dbReference type="STRING" id="623744.A0A553Q8X9"/>
<keyword evidence="4" id="KW-1003">Cell membrane</keyword>
<dbReference type="InterPro" id="IPR000095">
    <property type="entry name" value="CRIB_dom"/>
</dbReference>
<evidence type="ECO:0000256" key="10">
    <source>
        <dbReference type="ARBA" id="ARBA00023288"/>
    </source>
</evidence>
<keyword evidence="6" id="KW-0133">Cell shape</keyword>
<dbReference type="PANTHER" id="PTHR13502">
    <property type="entry name" value="CDC42 SMALL EFFECTOR PROTEIN HOMOLOG"/>
    <property type="match status" value="1"/>
</dbReference>
<feature type="region of interest" description="Disordered" evidence="11">
    <location>
        <begin position="128"/>
        <end position="157"/>
    </location>
</feature>
<dbReference type="GO" id="GO:0005886">
    <property type="term" value="C:plasma membrane"/>
    <property type="evidence" value="ECO:0007669"/>
    <property type="project" value="UniProtKB-SubCell"/>
</dbReference>
<protein>
    <recommendedName>
        <fullName evidence="12">CRIB domain-containing protein</fullName>
    </recommendedName>
</protein>
<keyword evidence="9" id="KW-0206">Cytoskeleton</keyword>
<dbReference type="EMBL" id="SRMA01026222">
    <property type="protein sequence ID" value="TRY86392.1"/>
    <property type="molecule type" value="Genomic_DNA"/>
</dbReference>
<dbReference type="InterPro" id="IPR039056">
    <property type="entry name" value="SPEC"/>
</dbReference>
<dbReference type="PANTHER" id="PTHR13502:SF3">
    <property type="entry name" value="CDC42 SMALL EFFECTOR PROTEIN 1"/>
    <property type="match status" value="1"/>
</dbReference>
<evidence type="ECO:0000313" key="13">
    <source>
        <dbReference type="EMBL" id="TRY86392.1"/>
    </source>
</evidence>
<dbReference type="GO" id="GO:0031267">
    <property type="term" value="F:small GTPase binding"/>
    <property type="evidence" value="ECO:0007669"/>
    <property type="project" value="InterPro"/>
</dbReference>
<name>A0A553Q8X9_9TELE</name>
<feature type="region of interest" description="Disordered" evidence="11">
    <location>
        <begin position="90"/>
        <end position="112"/>
    </location>
</feature>
<organism evidence="13 14">
    <name type="scientific">Danionella cerebrum</name>
    <dbReference type="NCBI Taxonomy" id="2873325"/>
    <lineage>
        <taxon>Eukaryota</taxon>
        <taxon>Metazoa</taxon>
        <taxon>Chordata</taxon>
        <taxon>Craniata</taxon>
        <taxon>Vertebrata</taxon>
        <taxon>Euteleostomi</taxon>
        <taxon>Actinopterygii</taxon>
        <taxon>Neopterygii</taxon>
        <taxon>Teleostei</taxon>
        <taxon>Ostariophysi</taxon>
        <taxon>Cypriniformes</taxon>
        <taxon>Danionidae</taxon>
        <taxon>Danioninae</taxon>
        <taxon>Danionella</taxon>
    </lineage>
</organism>
<keyword evidence="5" id="KW-0963">Cytoplasm</keyword>
<dbReference type="GO" id="GO:0005856">
    <property type="term" value="C:cytoskeleton"/>
    <property type="evidence" value="ECO:0007669"/>
    <property type="project" value="UniProtKB-SubCell"/>
</dbReference>
<dbReference type="InterPro" id="IPR036936">
    <property type="entry name" value="CRIB_dom_sf"/>
</dbReference>
<dbReference type="Proteomes" id="UP000316079">
    <property type="component" value="Unassembled WGS sequence"/>
</dbReference>
<dbReference type="AlphaFoldDB" id="A0A553Q8X9"/>
<dbReference type="GO" id="GO:0035023">
    <property type="term" value="P:regulation of Rho protein signal transduction"/>
    <property type="evidence" value="ECO:0007669"/>
    <property type="project" value="InterPro"/>
</dbReference>
<dbReference type="OrthoDB" id="5559822at2759"/>
<dbReference type="FunFam" id="3.90.810.10:FF:000015">
    <property type="entry name" value="CDC42 small effector protein 1"/>
    <property type="match status" value="1"/>
</dbReference>
<evidence type="ECO:0000256" key="2">
    <source>
        <dbReference type="ARBA" id="ARBA00004245"/>
    </source>
</evidence>
<dbReference type="Gene3D" id="3.90.810.10">
    <property type="entry name" value="CRIB domain"/>
    <property type="match status" value="1"/>
</dbReference>
<dbReference type="GO" id="GO:0008360">
    <property type="term" value="P:regulation of cell shape"/>
    <property type="evidence" value="ECO:0007669"/>
    <property type="project" value="UniProtKB-KW"/>
</dbReference>
<keyword evidence="8" id="KW-0564">Palmitate</keyword>
<evidence type="ECO:0000256" key="7">
    <source>
        <dbReference type="ARBA" id="ARBA00023136"/>
    </source>
</evidence>
<evidence type="ECO:0000256" key="9">
    <source>
        <dbReference type="ARBA" id="ARBA00023212"/>
    </source>
</evidence>
<evidence type="ECO:0000256" key="11">
    <source>
        <dbReference type="SAM" id="MobiDB-lite"/>
    </source>
</evidence>
<keyword evidence="14" id="KW-1185">Reference proteome</keyword>
<keyword evidence="10" id="KW-0449">Lipoprotein</keyword>
<sequence length="157" mass="17002">MSGPLLLSGFRGSSFINGGNFNHTSGNTESLPAAALRTSASSVIQYSVSKNPLETRTLEIGVIKKVSARDPAFLDQPLDCFLSVVSNGLHGGERERTSQPKKKRRRIDRSMIGEPTNFVHLTHIGSGEMGDGMQPSGPMQEQMRSKVPHVNGRNSLL</sequence>
<reference evidence="13 14" key="1">
    <citation type="journal article" date="2019" name="Sci. Data">
        <title>Hybrid genome assembly and annotation of Danionella translucida.</title>
        <authorList>
            <person name="Kadobianskyi M."/>
            <person name="Schulze L."/>
            <person name="Schuelke M."/>
            <person name="Judkewitz B."/>
        </authorList>
    </citation>
    <scope>NUCLEOTIDE SEQUENCE [LARGE SCALE GENOMIC DNA]</scope>
    <source>
        <strain evidence="13 14">Bolton</strain>
    </source>
</reference>
<comment type="caution">
    <text evidence="13">The sequence shown here is derived from an EMBL/GenBank/DDBJ whole genome shotgun (WGS) entry which is preliminary data.</text>
</comment>
<feature type="domain" description="CRIB" evidence="12">
    <location>
        <begin position="112"/>
        <end position="125"/>
    </location>
</feature>
<evidence type="ECO:0000256" key="5">
    <source>
        <dbReference type="ARBA" id="ARBA00022490"/>
    </source>
</evidence>